<dbReference type="GeneID" id="87825337"/>
<evidence type="ECO:0000256" key="6">
    <source>
        <dbReference type="SAM" id="Phobius"/>
    </source>
</evidence>
<feature type="transmembrane region" description="Helical" evidence="6">
    <location>
        <begin position="28"/>
        <end position="49"/>
    </location>
</feature>
<evidence type="ECO:0000259" key="7">
    <source>
        <dbReference type="Pfam" id="PF20684"/>
    </source>
</evidence>
<evidence type="ECO:0000256" key="2">
    <source>
        <dbReference type="ARBA" id="ARBA00022692"/>
    </source>
</evidence>
<protein>
    <recommendedName>
        <fullName evidence="7">Rhodopsin domain-containing protein</fullName>
    </recommendedName>
</protein>
<dbReference type="Proteomes" id="UP001302602">
    <property type="component" value="Unassembled WGS sequence"/>
</dbReference>
<feature type="transmembrane region" description="Helical" evidence="6">
    <location>
        <begin position="219"/>
        <end position="237"/>
    </location>
</feature>
<dbReference type="GO" id="GO:0016020">
    <property type="term" value="C:membrane"/>
    <property type="evidence" value="ECO:0007669"/>
    <property type="project" value="UniProtKB-SubCell"/>
</dbReference>
<dbReference type="Pfam" id="PF20684">
    <property type="entry name" value="Fung_rhodopsin"/>
    <property type="match status" value="1"/>
</dbReference>
<evidence type="ECO:0000313" key="9">
    <source>
        <dbReference type="Proteomes" id="UP001302602"/>
    </source>
</evidence>
<comment type="subcellular location">
    <subcellularLocation>
        <location evidence="1">Membrane</location>
        <topology evidence="1">Multi-pass membrane protein</topology>
    </subcellularLocation>
</comment>
<name>A0AAN6Z4P2_9PEZI</name>
<accession>A0AAN6Z4P2</accession>
<feature type="transmembrane region" description="Helical" evidence="6">
    <location>
        <begin position="187"/>
        <end position="207"/>
    </location>
</feature>
<evidence type="ECO:0000256" key="5">
    <source>
        <dbReference type="ARBA" id="ARBA00038359"/>
    </source>
</evidence>
<gene>
    <name evidence="8" type="ORF">N657DRAFT_568158</name>
</gene>
<dbReference type="InterPro" id="IPR049326">
    <property type="entry name" value="Rhodopsin_dom_fungi"/>
</dbReference>
<evidence type="ECO:0000313" key="8">
    <source>
        <dbReference type="EMBL" id="KAK4125525.1"/>
    </source>
</evidence>
<sequence length="370" mass="41141">MDSSTEANFPWTPEQLAVLPHDNAAPKLLSSIWALFAVATLFLTLRVYCRILKRRSLWWDDYILIAAWVCSLIECSLLTHMTTLGYGLHIWDFDWNNFQAIMVPTLASGTFSITAAVWSKTSFGITLLHITDGWYKKVTWFCIISMNVFMFLSALFPWVDCTPISSAWDMSVKGTCWDIKVTVYYDIFSSGYSALMDIVLAILPWKFLWGLQMKPKEKIGVIAAMSLGMFAGATAIVKTTQLPDMLSADFADGVPLWIWGNAETCASIVASSIPMLRVLVKEAASSRGYKSGGYFDRGTGVTGNHSRFVTISSRPAPTNSELELHKLGDDRSDRSILGNNPNLQVPQAKNGIVQVTDIVVKYDEENAQGK</sequence>
<reference evidence="8" key="1">
    <citation type="journal article" date="2023" name="Mol. Phylogenet. Evol.">
        <title>Genome-scale phylogeny and comparative genomics of the fungal order Sordariales.</title>
        <authorList>
            <person name="Hensen N."/>
            <person name="Bonometti L."/>
            <person name="Westerberg I."/>
            <person name="Brannstrom I.O."/>
            <person name="Guillou S."/>
            <person name="Cros-Aarteil S."/>
            <person name="Calhoun S."/>
            <person name="Haridas S."/>
            <person name="Kuo A."/>
            <person name="Mondo S."/>
            <person name="Pangilinan J."/>
            <person name="Riley R."/>
            <person name="LaButti K."/>
            <person name="Andreopoulos B."/>
            <person name="Lipzen A."/>
            <person name="Chen C."/>
            <person name="Yan M."/>
            <person name="Daum C."/>
            <person name="Ng V."/>
            <person name="Clum A."/>
            <person name="Steindorff A."/>
            <person name="Ohm R.A."/>
            <person name="Martin F."/>
            <person name="Silar P."/>
            <person name="Natvig D.O."/>
            <person name="Lalanne C."/>
            <person name="Gautier V."/>
            <person name="Ament-Velasquez S.L."/>
            <person name="Kruys A."/>
            <person name="Hutchinson M.I."/>
            <person name="Powell A.J."/>
            <person name="Barry K."/>
            <person name="Miller A.N."/>
            <person name="Grigoriev I.V."/>
            <person name="Debuchy R."/>
            <person name="Gladieux P."/>
            <person name="Hiltunen Thoren M."/>
            <person name="Johannesson H."/>
        </authorList>
    </citation>
    <scope>NUCLEOTIDE SEQUENCE</scope>
    <source>
        <strain evidence="8">CBS 731.68</strain>
    </source>
</reference>
<comment type="similarity">
    <text evidence="5">Belongs to the SAT4 family.</text>
</comment>
<dbReference type="PANTHER" id="PTHR33048:SF42">
    <property type="entry name" value="INTEGRAL MEMBRANE PROTEIN"/>
    <property type="match status" value="1"/>
</dbReference>
<reference evidence="8" key="2">
    <citation type="submission" date="2023-05" db="EMBL/GenBank/DDBJ databases">
        <authorList>
            <consortium name="Lawrence Berkeley National Laboratory"/>
            <person name="Steindorff A."/>
            <person name="Hensen N."/>
            <person name="Bonometti L."/>
            <person name="Westerberg I."/>
            <person name="Brannstrom I.O."/>
            <person name="Guillou S."/>
            <person name="Cros-Aarteil S."/>
            <person name="Calhoun S."/>
            <person name="Haridas S."/>
            <person name="Kuo A."/>
            <person name="Mondo S."/>
            <person name="Pangilinan J."/>
            <person name="Riley R."/>
            <person name="Labutti K."/>
            <person name="Andreopoulos B."/>
            <person name="Lipzen A."/>
            <person name="Chen C."/>
            <person name="Yanf M."/>
            <person name="Daum C."/>
            <person name="Ng V."/>
            <person name="Clum A."/>
            <person name="Ohm R."/>
            <person name="Martin F."/>
            <person name="Silar P."/>
            <person name="Natvig D."/>
            <person name="Lalanne C."/>
            <person name="Gautier V."/>
            <person name="Ament-Velasquez S.L."/>
            <person name="Kruys A."/>
            <person name="Hutchinson M.I."/>
            <person name="Powell A.J."/>
            <person name="Barry K."/>
            <person name="Miller A.N."/>
            <person name="Grigoriev I.V."/>
            <person name="Debuchy R."/>
            <person name="Gladieux P."/>
            <person name="Thoren M.H."/>
            <person name="Johannesson H."/>
        </authorList>
    </citation>
    <scope>NUCLEOTIDE SEQUENCE</scope>
    <source>
        <strain evidence="8">CBS 731.68</strain>
    </source>
</reference>
<keyword evidence="2 6" id="KW-0812">Transmembrane</keyword>
<dbReference type="EMBL" id="MU853225">
    <property type="protein sequence ID" value="KAK4125525.1"/>
    <property type="molecule type" value="Genomic_DNA"/>
</dbReference>
<evidence type="ECO:0000256" key="1">
    <source>
        <dbReference type="ARBA" id="ARBA00004141"/>
    </source>
</evidence>
<feature type="transmembrane region" description="Helical" evidence="6">
    <location>
        <begin position="61"/>
        <end position="86"/>
    </location>
</feature>
<proteinExistence type="inferred from homology"/>
<feature type="domain" description="Rhodopsin" evidence="7">
    <location>
        <begin position="45"/>
        <end position="281"/>
    </location>
</feature>
<keyword evidence="3 6" id="KW-1133">Transmembrane helix</keyword>
<organism evidence="8 9">
    <name type="scientific">Parathielavia appendiculata</name>
    <dbReference type="NCBI Taxonomy" id="2587402"/>
    <lineage>
        <taxon>Eukaryota</taxon>
        <taxon>Fungi</taxon>
        <taxon>Dikarya</taxon>
        <taxon>Ascomycota</taxon>
        <taxon>Pezizomycotina</taxon>
        <taxon>Sordariomycetes</taxon>
        <taxon>Sordariomycetidae</taxon>
        <taxon>Sordariales</taxon>
        <taxon>Chaetomiaceae</taxon>
        <taxon>Parathielavia</taxon>
    </lineage>
</organism>
<dbReference type="AlphaFoldDB" id="A0AAN6Z4P2"/>
<dbReference type="InterPro" id="IPR052337">
    <property type="entry name" value="SAT4-like"/>
</dbReference>
<comment type="caution">
    <text evidence="8">The sequence shown here is derived from an EMBL/GenBank/DDBJ whole genome shotgun (WGS) entry which is preliminary data.</text>
</comment>
<feature type="transmembrane region" description="Helical" evidence="6">
    <location>
        <begin position="138"/>
        <end position="159"/>
    </location>
</feature>
<dbReference type="RefSeq" id="XP_062649296.1">
    <property type="nucleotide sequence ID" value="XM_062788567.1"/>
</dbReference>
<dbReference type="PANTHER" id="PTHR33048">
    <property type="entry name" value="PTH11-LIKE INTEGRAL MEMBRANE PROTEIN (AFU_ORTHOLOGUE AFUA_5G11245)"/>
    <property type="match status" value="1"/>
</dbReference>
<keyword evidence="9" id="KW-1185">Reference proteome</keyword>
<evidence type="ECO:0000256" key="4">
    <source>
        <dbReference type="ARBA" id="ARBA00023136"/>
    </source>
</evidence>
<feature type="transmembrane region" description="Helical" evidence="6">
    <location>
        <begin position="98"/>
        <end position="118"/>
    </location>
</feature>
<evidence type="ECO:0000256" key="3">
    <source>
        <dbReference type="ARBA" id="ARBA00022989"/>
    </source>
</evidence>
<feature type="transmembrane region" description="Helical" evidence="6">
    <location>
        <begin position="257"/>
        <end position="280"/>
    </location>
</feature>
<keyword evidence="4 6" id="KW-0472">Membrane</keyword>